<protein>
    <submittedName>
        <fullName evidence="1">Uncharacterized protein</fullName>
    </submittedName>
</protein>
<sequence length="324" mass="37717">MRRWTLELEQWEVWLFELRYYTYLHAYNHTYARIQQDLHQLNDEEWWLLKRLLGNGEDVTVMDKAAARLLRMGVVTERPVETGQYGWKTILAIVSPMMKRVCLDALPTREIHQTVTAEDPVQLLAVALTYVNPNTIAHFFVQNRCSQSEAVFHFELYAVIRDMLRKANQKKIYRKAKITNANTRADILVVNGSRLAYELKVNQLLEQSEINVAASQAYEYKQQFRVQRMLIVNFVPAGHVFDKVYRVEACPGVEIVHVQFRESCDDFTISYLPEENIPQGEQNNYVGKLQSQCLKKIKHIEVSCQNKSLRKHSGMVGSEFGDET</sequence>
<reference evidence="1 2" key="1">
    <citation type="submission" date="2018-08" db="EMBL/GenBank/DDBJ databases">
        <title>Genomic investigation of the strawberry pathogen Phytophthora fragariae indicates pathogenicity is determined by transcriptional variation in three key races.</title>
        <authorList>
            <person name="Adams T.M."/>
            <person name="Armitage A.D."/>
            <person name="Sobczyk M.K."/>
            <person name="Bates H.J."/>
            <person name="Dunwell J.M."/>
            <person name="Nellist C.F."/>
            <person name="Harrison R.J."/>
        </authorList>
    </citation>
    <scope>NUCLEOTIDE SEQUENCE [LARGE SCALE GENOMIC DNA]</scope>
    <source>
        <strain evidence="1 2">SCRP333</strain>
    </source>
</reference>
<comment type="caution">
    <text evidence="1">The sequence shown here is derived from an EMBL/GenBank/DDBJ whole genome shotgun (WGS) entry which is preliminary data.</text>
</comment>
<evidence type="ECO:0000313" key="1">
    <source>
        <dbReference type="EMBL" id="KAE9314417.1"/>
    </source>
</evidence>
<organism evidence="1 2">
    <name type="scientific">Phytophthora rubi</name>
    <dbReference type="NCBI Taxonomy" id="129364"/>
    <lineage>
        <taxon>Eukaryota</taxon>
        <taxon>Sar</taxon>
        <taxon>Stramenopiles</taxon>
        <taxon>Oomycota</taxon>
        <taxon>Peronosporomycetes</taxon>
        <taxon>Peronosporales</taxon>
        <taxon>Peronosporaceae</taxon>
        <taxon>Phytophthora</taxon>
    </lineage>
</organism>
<dbReference type="EMBL" id="QXFT01001606">
    <property type="protein sequence ID" value="KAE9314417.1"/>
    <property type="molecule type" value="Genomic_DNA"/>
</dbReference>
<evidence type="ECO:0000313" key="2">
    <source>
        <dbReference type="Proteomes" id="UP000434957"/>
    </source>
</evidence>
<accession>A0A6A4E0X3</accession>
<name>A0A6A4E0X3_9STRA</name>
<dbReference type="AlphaFoldDB" id="A0A6A4E0X3"/>
<proteinExistence type="predicted"/>
<gene>
    <name evidence="1" type="ORF">PR003_g19248</name>
</gene>
<keyword evidence="2" id="KW-1185">Reference proteome</keyword>
<dbReference type="Proteomes" id="UP000434957">
    <property type="component" value="Unassembled WGS sequence"/>
</dbReference>